<evidence type="ECO:0000313" key="7">
    <source>
        <dbReference type="Proteomes" id="UP000516072"/>
    </source>
</evidence>
<evidence type="ECO:0000256" key="2">
    <source>
        <dbReference type="ARBA" id="ARBA00022448"/>
    </source>
</evidence>
<evidence type="ECO:0000256" key="3">
    <source>
        <dbReference type="ARBA" id="ARBA00022729"/>
    </source>
</evidence>
<dbReference type="Proteomes" id="UP000516072">
    <property type="component" value="Chromosome"/>
</dbReference>
<dbReference type="AlphaFoldDB" id="A0A7G1Q7S1"/>
<dbReference type="InterPro" id="IPR024370">
    <property type="entry name" value="PBP_domain"/>
</dbReference>
<dbReference type="GO" id="GO:0042597">
    <property type="term" value="C:periplasmic space"/>
    <property type="evidence" value="ECO:0007669"/>
    <property type="project" value="UniProtKB-SubCell"/>
</dbReference>
<dbReference type="EMBL" id="LR778175">
    <property type="protein sequence ID" value="CAB1274716.1"/>
    <property type="molecule type" value="Genomic_DNA"/>
</dbReference>
<dbReference type="PANTHER" id="PTHR30570:SF6">
    <property type="entry name" value="PHOSPHATE-BINDING PROTEIN PSTS"/>
    <property type="match status" value="1"/>
</dbReference>
<dbReference type="InterPro" id="IPR011862">
    <property type="entry name" value="Phos-bd"/>
</dbReference>
<dbReference type="SUPFAM" id="SSF53850">
    <property type="entry name" value="Periplasmic binding protein-like II"/>
    <property type="match status" value="1"/>
</dbReference>
<dbReference type="Gene3D" id="3.40.190.10">
    <property type="entry name" value="Periplasmic binding protein-like II"/>
    <property type="match status" value="2"/>
</dbReference>
<keyword evidence="3" id="KW-0732">Signal</keyword>
<reference evidence="6 7" key="1">
    <citation type="submission" date="2020-03" db="EMBL/GenBank/DDBJ databases">
        <authorList>
            <person name="Picone N."/>
        </authorList>
    </citation>
    <scope>NUCLEOTIDE SEQUENCE [LARGE SCALE GENOMIC DNA]</scope>
    <source>
        <strain evidence="6">NSCAC1</strain>
    </source>
</reference>
<dbReference type="GO" id="GO:0006817">
    <property type="term" value="P:phosphate ion transport"/>
    <property type="evidence" value="ECO:0007669"/>
    <property type="project" value="UniProtKB-UniRule"/>
</dbReference>
<dbReference type="GO" id="GO:0042301">
    <property type="term" value="F:phosphate ion binding"/>
    <property type="evidence" value="ECO:0007669"/>
    <property type="project" value="UniProtKB-UniRule"/>
</dbReference>
<dbReference type="InterPro" id="IPR050811">
    <property type="entry name" value="Phosphate_ABC_transporter"/>
</dbReference>
<evidence type="ECO:0000259" key="5">
    <source>
        <dbReference type="Pfam" id="PF12849"/>
    </source>
</evidence>
<dbReference type="KEGG" id="ntg:NSCAC_0308"/>
<dbReference type="GO" id="GO:0007155">
    <property type="term" value="P:cell adhesion"/>
    <property type="evidence" value="ECO:0007669"/>
    <property type="project" value="UniProtKB-UniRule"/>
</dbReference>
<comment type="function">
    <text evidence="4">Involved in the system for phosphate transport across the cytoplasmic membrane.</text>
</comment>
<evidence type="ECO:0000256" key="1">
    <source>
        <dbReference type="ARBA" id="ARBA00008725"/>
    </source>
</evidence>
<dbReference type="RefSeq" id="WP_197744675.1">
    <property type="nucleotide sequence ID" value="NZ_LR778175.1"/>
</dbReference>
<evidence type="ECO:0000313" key="6">
    <source>
        <dbReference type="EMBL" id="CAB1274716.1"/>
    </source>
</evidence>
<keyword evidence="4" id="KW-0964">Secreted</keyword>
<protein>
    <recommendedName>
        <fullName evidence="4">Phosphate-binding protein</fullName>
    </recommendedName>
</protein>
<gene>
    <name evidence="6" type="ORF">NSCAC_0308</name>
</gene>
<name>A0A7G1Q7S1_9GAMM</name>
<dbReference type="Pfam" id="PF12849">
    <property type="entry name" value="PBP_like_2"/>
    <property type="match status" value="1"/>
</dbReference>
<feature type="domain" description="PBP" evidence="5">
    <location>
        <begin position="42"/>
        <end position="297"/>
    </location>
</feature>
<dbReference type="PANTHER" id="PTHR30570">
    <property type="entry name" value="PERIPLASMIC PHOSPHATE BINDING COMPONENT OF PHOSPHATE ABC TRANSPORTER"/>
    <property type="match status" value="1"/>
</dbReference>
<keyword evidence="7" id="KW-1185">Reference proteome</keyword>
<sequence>MRQSLYLAIGLILYIVLNTNLFAEQIQLDPQLKRYIKSSGITGNLSTIGSDTLAGLMAFWAERFKNYYPSVNVQIQIPGSSAAPPALIENTANLGPMSRKMKGGEISAFKKKYGYDPLPIRVAIDAMAVYVNKDNPIREMTLDQVDAIFSATRKCGYPNNIAYWGEVGLTNKWVTRGIQLFGKSSASGTYGYFKEKALCGGDFKDTINEQPGSGSVVQGISASLNGIGYSGIGYNSIGVHPVALAVHIGAPYIAATSENAITNQYPLARFLYIYVNKPPHQNLPPLEEEFLKMILSKTGQQLVIKGGYTPLNSIIVNQELTKLNTE</sequence>
<comment type="similarity">
    <text evidence="1 4">Belongs to the PstS family.</text>
</comment>
<proteinExistence type="inferred from homology"/>
<dbReference type="GO" id="GO:0005576">
    <property type="term" value="C:extracellular region"/>
    <property type="evidence" value="ECO:0007669"/>
    <property type="project" value="UniProtKB-SubCell"/>
</dbReference>
<evidence type="ECO:0000256" key="4">
    <source>
        <dbReference type="RuleBase" id="RU367119"/>
    </source>
</evidence>
<organism evidence="6 7">
    <name type="scientific">Candidatus Nitrosacidococcus tergens</name>
    <dbReference type="NCBI Taxonomy" id="553981"/>
    <lineage>
        <taxon>Bacteria</taxon>
        <taxon>Pseudomonadati</taxon>
        <taxon>Pseudomonadota</taxon>
        <taxon>Gammaproteobacteria</taxon>
        <taxon>Chromatiales</taxon>
        <taxon>Chromatiaceae</taxon>
        <taxon>Candidatus Nitrosacidococcus</taxon>
    </lineage>
</organism>
<accession>A0A7G1Q7S1</accession>
<comment type="subcellular location">
    <subcellularLocation>
        <location evidence="4">Periplasm</location>
    </subcellularLocation>
    <subcellularLocation>
        <location evidence="4">Secreted</location>
    </subcellularLocation>
</comment>
<dbReference type="NCBIfam" id="TIGR02136">
    <property type="entry name" value="ptsS_2"/>
    <property type="match status" value="1"/>
</dbReference>
<keyword evidence="4" id="KW-0574">Periplasm</keyword>
<dbReference type="CDD" id="cd13653">
    <property type="entry name" value="PBP2_phosphate_like_1"/>
    <property type="match status" value="1"/>
</dbReference>
<keyword evidence="2 4" id="KW-0813">Transport</keyword>
<keyword evidence="4" id="KW-0592">Phosphate transport</keyword>